<evidence type="ECO:0000256" key="1">
    <source>
        <dbReference type="ARBA" id="ARBA00001913"/>
    </source>
</evidence>
<name>A0A7W9DY68_9SPHI</name>
<evidence type="ECO:0000313" key="5">
    <source>
        <dbReference type="Proteomes" id="UP000537204"/>
    </source>
</evidence>
<dbReference type="Gene3D" id="2.70.98.10">
    <property type="match status" value="1"/>
</dbReference>
<dbReference type="Pfam" id="PF01263">
    <property type="entry name" value="Aldose_epim"/>
    <property type="match status" value="1"/>
</dbReference>
<evidence type="ECO:0000256" key="2">
    <source>
        <dbReference type="ARBA" id="ARBA00011245"/>
    </source>
</evidence>
<accession>A0A7W9DY68</accession>
<comment type="caution">
    <text evidence="4">The sequence shown here is derived from an EMBL/GenBank/DDBJ whole genome shotgun (WGS) entry which is preliminary data.</text>
</comment>
<dbReference type="GO" id="GO:0030246">
    <property type="term" value="F:carbohydrate binding"/>
    <property type="evidence" value="ECO:0007669"/>
    <property type="project" value="InterPro"/>
</dbReference>
<dbReference type="GO" id="GO:0005975">
    <property type="term" value="P:carbohydrate metabolic process"/>
    <property type="evidence" value="ECO:0007669"/>
    <property type="project" value="InterPro"/>
</dbReference>
<proteinExistence type="predicted"/>
<dbReference type="GO" id="GO:0016853">
    <property type="term" value="F:isomerase activity"/>
    <property type="evidence" value="ECO:0007669"/>
    <property type="project" value="InterPro"/>
</dbReference>
<gene>
    <name evidence="4" type="ORF">HDE68_000799</name>
</gene>
<protein>
    <submittedName>
        <fullName evidence="4">Galactose mutarotase-like enzyme</fullName>
    </submittedName>
</protein>
<evidence type="ECO:0000256" key="3">
    <source>
        <dbReference type="ARBA" id="ARBA00022837"/>
    </source>
</evidence>
<reference evidence="4 5" key="1">
    <citation type="submission" date="2020-08" db="EMBL/GenBank/DDBJ databases">
        <title>Genomic Encyclopedia of Type Strains, Phase IV (KMG-V): Genome sequencing to study the core and pangenomes of soil and plant-associated prokaryotes.</title>
        <authorList>
            <person name="Whitman W."/>
        </authorList>
    </citation>
    <scope>NUCLEOTIDE SEQUENCE [LARGE SCALE GENOMIC DNA]</scope>
    <source>
        <strain evidence="4 5">S3M1</strain>
    </source>
</reference>
<comment type="cofactor">
    <cofactor evidence="1">
        <name>Ca(2+)</name>
        <dbReference type="ChEBI" id="CHEBI:29108"/>
    </cofactor>
</comment>
<keyword evidence="3" id="KW-0106">Calcium</keyword>
<dbReference type="InterPro" id="IPR008183">
    <property type="entry name" value="Aldose_1/G6P_1-epimerase"/>
</dbReference>
<dbReference type="RefSeq" id="WP_260171605.1">
    <property type="nucleotide sequence ID" value="NZ_JACHCE010000001.1"/>
</dbReference>
<organism evidence="4 5">
    <name type="scientific">Pedobacter cryoconitis</name>
    <dbReference type="NCBI Taxonomy" id="188932"/>
    <lineage>
        <taxon>Bacteria</taxon>
        <taxon>Pseudomonadati</taxon>
        <taxon>Bacteroidota</taxon>
        <taxon>Sphingobacteriia</taxon>
        <taxon>Sphingobacteriales</taxon>
        <taxon>Sphingobacteriaceae</taxon>
        <taxon>Pedobacter</taxon>
    </lineage>
</organism>
<dbReference type="SUPFAM" id="SSF74650">
    <property type="entry name" value="Galactose mutarotase-like"/>
    <property type="match status" value="1"/>
</dbReference>
<dbReference type="PANTHER" id="PTHR11122">
    <property type="entry name" value="APOSPORY-ASSOCIATED PROTEIN C-RELATED"/>
    <property type="match status" value="1"/>
</dbReference>
<dbReference type="CDD" id="cd09024">
    <property type="entry name" value="Aldose_epim_lacX"/>
    <property type="match status" value="1"/>
</dbReference>
<dbReference type="InterPro" id="IPR014718">
    <property type="entry name" value="GH-type_carb-bd"/>
</dbReference>
<dbReference type="PANTHER" id="PTHR11122:SF13">
    <property type="entry name" value="GLUCOSE-6-PHOSPHATE 1-EPIMERASE"/>
    <property type="match status" value="1"/>
</dbReference>
<dbReference type="InterPro" id="IPR037481">
    <property type="entry name" value="LacX"/>
</dbReference>
<dbReference type="AlphaFoldDB" id="A0A7W9DY68"/>
<dbReference type="InterPro" id="IPR011013">
    <property type="entry name" value="Gal_mutarotase_sf_dom"/>
</dbReference>
<dbReference type="EMBL" id="JACHCE010000001">
    <property type="protein sequence ID" value="MBB5634914.1"/>
    <property type="molecule type" value="Genomic_DNA"/>
</dbReference>
<sequence>MMILLENENIKVAVAAKGAELQSIQSKLTGLEYLWKGDSAYWGKFSPVLFPIVGGLKNNTYRVGNQSYQLPRHGFARDLEFEAEQISKTEAVFTLVNNEETLKIYPFEFKFSLRYKLSGASVSCTYEVNNPGETDLLFSVGGHPAFAVPLTADTLYEDYYLDFSQDESLNIHQIEDNLISDEVLILQLNDRKLSLQHELFYNDALVMKDLKSTSIKIRNTKNQHGLNFRFIDFPFFGIWAAKDADFVCLEPWCGIADGIHHNQQLSDKEGIQSLSPGLDWKRSWEVEVL</sequence>
<dbReference type="Proteomes" id="UP000537204">
    <property type="component" value="Unassembled WGS sequence"/>
</dbReference>
<comment type="subunit">
    <text evidence="2">Monomer.</text>
</comment>
<evidence type="ECO:0000313" key="4">
    <source>
        <dbReference type="EMBL" id="MBB5634914.1"/>
    </source>
</evidence>